<dbReference type="InterPro" id="IPR051693">
    <property type="entry name" value="UPF0046_metallophosphoest"/>
</dbReference>
<evidence type="ECO:0000259" key="1">
    <source>
        <dbReference type="Pfam" id="PF00149"/>
    </source>
</evidence>
<gene>
    <name evidence="2" type="ORF">Micbo1qcDRAFT_164680</name>
</gene>
<keyword evidence="3" id="KW-1185">Reference proteome</keyword>
<evidence type="ECO:0000313" key="2">
    <source>
        <dbReference type="EMBL" id="KXJ90169.1"/>
    </source>
</evidence>
<protein>
    <submittedName>
        <fullName evidence="2">Metallo-dependent phosphatase-like protein</fullName>
    </submittedName>
</protein>
<dbReference type="SUPFAM" id="SSF56300">
    <property type="entry name" value="Metallo-dependent phosphatases"/>
    <property type="match status" value="1"/>
</dbReference>
<dbReference type="AlphaFoldDB" id="A0A136IZE8"/>
<name>A0A136IZE8_9PEZI</name>
<feature type="domain" description="Calcineurin-like phosphoesterase" evidence="1">
    <location>
        <begin position="72"/>
        <end position="234"/>
    </location>
</feature>
<dbReference type="PANTHER" id="PTHR12905">
    <property type="entry name" value="METALLOPHOSPHOESTERASE"/>
    <property type="match status" value="1"/>
</dbReference>
<evidence type="ECO:0000313" key="3">
    <source>
        <dbReference type="Proteomes" id="UP000070501"/>
    </source>
</evidence>
<dbReference type="OrthoDB" id="630188at2759"/>
<dbReference type="CDD" id="cd07379">
    <property type="entry name" value="MPP_239FB"/>
    <property type="match status" value="1"/>
</dbReference>
<dbReference type="EMBL" id="KQ964253">
    <property type="protein sequence ID" value="KXJ90169.1"/>
    <property type="molecule type" value="Genomic_DNA"/>
</dbReference>
<dbReference type="GO" id="GO:0016787">
    <property type="term" value="F:hydrolase activity"/>
    <property type="evidence" value="ECO:0007669"/>
    <property type="project" value="InterPro"/>
</dbReference>
<reference evidence="3" key="1">
    <citation type="submission" date="2016-02" db="EMBL/GenBank/DDBJ databases">
        <title>Draft genome sequence of Microdochium bolleyi, a fungal endophyte of beachgrass.</title>
        <authorList>
            <consortium name="DOE Joint Genome Institute"/>
            <person name="David A.S."/>
            <person name="May G."/>
            <person name="Haridas S."/>
            <person name="Lim J."/>
            <person name="Wang M."/>
            <person name="Labutti K."/>
            <person name="Lipzen A."/>
            <person name="Barry K."/>
            <person name="Grigoriev I.V."/>
        </authorList>
    </citation>
    <scope>NUCLEOTIDE SEQUENCE [LARGE SCALE GENOMIC DNA]</scope>
    <source>
        <strain evidence="3">J235TASD1</strain>
    </source>
</reference>
<dbReference type="Proteomes" id="UP000070501">
    <property type="component" value="Unassembled WGS sequence"/>
</dbReference>
<dbReference type="InParanoid" id="A0A136IZE8"/>
<dbReference type="InterPro" id="IPR004843">
    <property type="entry name" value="Calcineurin-like_PHP"/>
</dbReference>
<proteinExistence type="predicted"/>
<organism evidence="2 3">
    <name type="scientific">Microdochium bolleyi</name>
    <dbReference type="NCBI Taxonomy" id="196109"/>
    <lineage>
        <taxon>Eukaryota</taxon>
        <taxon>Fungi</taxon>
        <taxon>Dikarya</taxon>
        <taxon>Ascomycota</taxon>
        <taxon>Pezizomycotina</taxon>
        <taxon>Sordariomycetes</taxon>
        <taxon>Xylariomycetidae</taxon>
        <taxon>Xylariales</taxon>
        <taxon>Microdochiaceae</taxon>
        <taxon>Microdochium</taxon>
    </lineage>
</organism>
<dbReference type="PANTHER" id="PTHR12905:SF28">
    <property type="entry name" value="RHAMNOGALACTURONATE LYASE C-RELATED"/>
    <property type="match status" value="1"/>
</dbReference>
<dbReference type="Pfam" id="PF00149">
    <property type="entry name" value="Metallophos"/>
    <property type="match status" value="1"/>
</dbReference>
<dbReference type="InterPro" id="IPR029052">
    <property type="entry name" value="Metallo-depent_PP-like"/>
</dbReference>
<sequence>MFGQRPSGLESLLYRPPPTTWQLFLRNPCVFLAQAIYSWHLQRAGRIQERRCADEVSVVCLSDTHNMQCPVPDGDILIHAGDLTQSGTFDELQATILWLRNQPHRAKLVIAGNHDLLLDNEYPSNGNLGGRHHSELEWGDVRYLQNSQTTVECANGRRLTIYGSPLSPRHGNWAFQYSRDQDIWAKRVPDDTDILVTHSPPRAHLDLGRLGCESLLRELWRVHPALHIFGHVHAGYGEEAAFFDEVQSAYERTIIAGGGICNLVRVLAAVAGQGRTPRPSARLVNASIVGGLRDDERRKPMKVHLSRNVNEAASHGHPTQVLAAF</sequence>
<dbReference type="Gene3D" id="3.60.21.10">
    <property type="match status" value="1"/>
</dbReference>
<accession>A0A136IZE8</accession>